<evidence type="ECO:0000256" key="1">
    <source>
        <dbReference type="SAM" id="MobiDB-lite"/>
    </source>
</evidence>
<proteinExistence type="predicted"/>
<dbReference type="EMBL" id="HACG01002434">
    <property type="protein sequence ID" value="CEK49299.1"/>
    <property type="molecule type" value="Transcribed_RNA"/>
</dbReference>
<sequence length="208" mass="22887">LPLRRSSTQGSDMSTVTTSSTADIAAAADEEEVSHYKHKLMKHRKQFSDIIDSSSTGSRGFRLCLERSFSFPSTIRQSRSCLDSVSSGSYMMDLTQSDISNIDLTHTPTTIALDSCSEGGETVSSSLDLVVNRSGHLLSESSGEKQFISSQMDTWPPAGMRVSVLSRNIERRWSVDDHQPQPLLEPLNLSSKNNMEEGYILSETNTST</sequence>
<gene>
    <name evidence="2" type="primary">ORF7208</name>
</gene>
<feature type="region of interest" description="Disordered" evidence="1">
    <location>
        <begin position="1"/>
        <end position="21"/>
    </location>
</feature>
<accession>A0A0B6XZG4</accession>
<protein>
    <submittedName>
        <fullName evidence="2">Uncharacterized protein</fullName>
    </submittedName>
</protein>
<evidence type="ECO:0000313" key="2">
    <source>
        <dbReference type="EMBL" id="CEK49299.1"/>
    </source>
</evidence>
<feature type="compositionally biased region" description="Polar residues" evidence="1">
    <location>
        <begin position="1"/>
        <end position="13"/>
    </location>
</feature>
<organism evidence="2">
    <name type="scientific">Arion vulgaris</name>
    <dbReference type="NCBI Taxonomy" id="1028688"/>
    <lineage>
        <taxon>Eukaryota</taxon>
        <taxon>Metazoa</taxon>
        <taxon>Spiralia</taxon>
        <taxon>Lophotrochozoa</taxon>
        <taxon>Mollusca</taxon>
        <taxon>Gastropoda</taxon>
        <taxon>Heterobranchia</taxon>
        <taxon>Euthyneura</taxon>
        <taxon>Panpulmonata</taxon>
        <taxon>Eupulmonata</taxon>
        <taxon>Stylommatophora</taxon>
        <taxon>Helicina</taxon>
        <taxon>Arionoidea</taxon>
        <taxon>Arionidae</taxon>
        <taxon>Arion</taxon>
    </lineage>
</organism>
<name>A0A0B6XZG4_9EUPU</name>
<dbReference type="AlphaFoldDB" id="A0A0B6XZG4"/>
<feature type="non-terminal residue" evidence="2">
    <location>
        <position position="1"/>
    </location>
</feature>
<reference evidence="2" key="1">
    <citation type="submission" date="2014-12" db="EMBL/GenBank/DDBJ databases">
        <title>Insight into the proteome of Arion vulgaris.</title>
        <authorList>
            <person name="Aradska J."/>
            <person name="Bulat T."/>
            <person name="Smidak R."/>
            <person name="Sarate P."/>
            <person name="Gangsoo J."/>
            <person name="Sialana F."/>
            <person name="Bilban M."/>
            <person name="Lubec G."/>
        </authorList>
    </citation>
    <scope>NUCLEOTIDE SEQUENCE</scope>
    <source>
        <tissue evidence="2">Skin</tissue>
    </source>
</reference>
<feature type="non-terminal residue" evidence="2">
    <location>
        <position position="208"/>
    </location>
</feature>